<dbReference type="RefSeq" id="WP_307227184.1">
    <property type="nucleotide sequence ID" value="NZ_JAUSTT010000004.1"/>
</dbReference>
<protein>
    <submittedName>
        <fullName evidence="2">Stage III sporulation protein AF</fullName>
    </submittedName>
</protein>
<keyword evidence="1" id="KW-0812">Transmembrane</keyword>
<dbReference type="Pfam" id="PF09581">
    <property type="entry name" value="Spore_III_AF"/>
    <property type="match status" value="1"/>
</dbReference>
<evidence type="ECO:0000313" key="2">
    <source>
        <dbReference type="EMBL" id="MDQ0175141.1"/>
    </source>
</evidence>
<name>A0ABT9WPN5_9BACI</name>
<dbReference type="Proteomes" id="UP001223586">
    <property type="component" value="Unassembled WGS sequence"/>
</dbReference>
<keyword evidence="1" id="KW-0472">Membrane</keyword>
<keyword evidence="1" id="KW-1133">Transmembrane helix</keyword>
<feature type="transmembrane region" description="Helical" evidence="1">
    <location>
        <begin position="7"/>
        <end position="25"/>
    </location>
</feature>
<dbReference type="InterPro" id="IPR014245">
    <property type="entry name" value="Spore_III_AF"/>
</dbReference>
<evidence type="ECO:0000313" key="3">
    <source>
        <dbReference type="Proteomes" id="UP001223586"/>
    </source>
</evidence>
<sequence>MSYFTEWIMQIIIFLLFMTIIEMLLPSGTTKKYTKVIMSLLLISLILSPLYTFFTSDVEKILSDIYQSERSSQNAEVEKTFEMKKKEIQASLRAYTLEQLSVQMNELVEEELIAQFNLKIDEIDIEIEGDLVAVDQIAAITVYLREVEEDGLIAPVALVNISPSLEKNRQSLAEEKQVAQVLADQWEVSEQIIDVLIEGG</sequence>
<dbReference type="NCBIfam" id="TIGR02896">
    <property type="entry name" value="spore_III_AF"/>
    <property type="match status" value="1"/>
</dbReference>
<organism evidence="2 3">
    <name type="scientific">Bacillus chungangensis</name>
    <dbReference type="NCBI Taxonomy" id="587633"/>
    <lineage>
        <taxon>Bacteria</taxon>
        <taxon>Bacillati</taxon>
        <taxon>Bacillota</taxon>
        <taxon>Bacilli</taxon>
        <taxon>Bacillales</taxon>
        <taxon>Bacillaceae</taxon>
        <taxon>Bacillus</taxon>
    </lineage>
</organism>
<keyword evidence="3" id="KW-1185">Reference proteome</keyword>
<proteinExistence type="predicted"/>
<evidence type="ECO:0000256" key="1">
    <source>
        <dbReference type="SAM" id="Phobius"/>
    </source>
</evidence>
<dbReference type="EMBL" id="JAUSTT010000004">
    <property type="protein sequence ID" value="MDQ0175141.1"/>
    <property type="molecule type" value="Genomic_DNA"/>
</dbReference>
<comment type="caution">
    <text evidence="2">The sequence shown here is derived from an EMBL/GenBank/DDBJ whole genome shotgun (WGS) entry which is preliminary data.</text>
</comment>
<accession>A0ABT9WPN5</accession>
<feature type="transmembrane region" description="Helical" evidence="1">
    <location>
        <begin position="37"/>
        <end position="54"/>
    </location>
</feature>
<reference evidence="2 3" key="1">
    <citation type="submission" date="2023-07" db="EMBL/GenBank/DDBJ databases">
        <title>Genomic Encyclopedia of Type Strains, Phase IV (KMG-IV): sequencing the most valuable type-strain genomes for metagenomic binning, comparative biology and taxonomic classification.</title>
        <authorList>
            <person name="Goeker M."/>
        </authorList>
    </citation>
    <scope>NUCLEOTIDE SEQUENCE [LARGE SCALE GENOMIC DNA]</scope>
    <source>
        <strain evidence="2 3">DSM 23837</strain>
    </source>
</reference>
<gene>
    <name evidence="2" type="ORF">J2S08_000975</name>
</gene>